<accession>A0A0R3PI57</accession>
<evidence type="ECO:0000256" key="1">
    <source>
        <dbReference type="SAM" id="MobiDB-lite"/>
    </source>
</evidence>
<protein>
    <submittedName>
        <fullName evidence="4">Ovule protein</fullName>
    </submittedName>
</protein>
<keyword evidence="3" id="KW-1185">Reference proteome</keyword>
<feature type="compositionally biased region" description="Basic and acidic residues" evidence="1">
    <location>
        <begin position="65"/>
        <end position="87"/>
    </location>
</feature>
<dbReference type="Proteomes" id="UP000267027">
    <property type="component" value="Unassembled WGS sequence"/>
</dbReference>
<dbReference type="EMBL" id="UYYA01001814">
    <property type="protein sequence ID" value="VDM55620.1"/>
    <property type="molecule type" value="Genomic_DNA"/>
</dbReference>
<evidence type="ECO:0000313" key="4">
    <source>
        <dbReference type="WBParaSite" id="ACOC_0000403401-mRNA-1"/>
    </source>
</evidence>
<reference evidence="2 3" key="2">
    <citation type="submission" date="2018-11" db="EMBL/GenBank/DDBJ databases">
        <authorList>
            <consortium name="Pathogen Informatics"/>
        </authorList>
    </citation>
    <scope>NUCLEOTIDE SEQUENCE [LARGE SCALE GENOMIC DNA]</scope>
    <source>
        <strain evidence="2 3">Costa Rica</strain>
    </source>
</reference>
<name>A0A0R3PI57_ANGCS</name>
<feature type="compositionally biased region" description="Basic residues" evidence="1">
    <location>
        <begin position="101"/>
        <end position="111"/>
    </location>
</feature>
<dbReference type="AlphaFoldDB" id="A0A0R3PI57"/>
<evidence type="ECO:0000313" key="3">
    <source>
        <dbReference type="Proteomes" id="UP000267027"/>
    </source>
</evidence>
<dbReference type="WBParaSite" id="ACOC_0000403401-mRNA-1">
    <property type="protein sequence ID" value="ACOC_0000403401-mRNA-1"/>
    <property type="gene ID" value="ACOC_0000403401"/>
</dbReference>
<feature type="compositionally biased region" description="Basic residues" evidence="1">
    <location>
        <begin position="124"/>
        <end position="142"/>
    </location>
</feature>
<reference evidence="4" key="1">
    <citation type="submission" date="2017-02" db="UniProtKB">
        <authorList>
            <consortium name="WormBaseParasite"/>
        </authorList>
    </citation>
    <scope>IDENTIFICATION</scope>
</reference>
<sequence>MSESVEHGTGEQRDYMETMAVDVRVEPKGIQGSDVMTTLDMDDFFDEGKRGRDEVRGCSDGNHPPMEDKVTNGSEIKEASHGGEENKSQTSQSSMNDNKERTKRVLRKRKSPHGDRSTPVITKMRPRRSARLMEKRLRKVNH</sequence>
<organism evidence="4">
    <name type="scientific">Angiostrongylus costaricensis</name>
    <name type="common">Nematode worm</name>
    <dbReference type="NCBI Taxonomy" id="334426"/>
    <lineage>
        <taxon>Eukaryota</taxon>
        <taxon>Metazoa</taxon>
        <taxon>Ecdysozoa</taxon>
        <taxon>Nematoda</taxon>
        <taxon>Chromadorea</taxon>
        <taxon>Rhabditida</taxon>
        <taxon>Rhabditina</taxon>
        <taxon>Rhabditomorpha</taxon>
        <taxon>Strongyloidea</taxon>
        <taxon>Metastrongylidae</taxon>
        <taxon>Angiostrongylus</taxon>
    </lineage>
</organism>
<feature type="compositionally biased region" description="Basic and acidic residues" evidence="1">
    <location>
        <begin position="46"/>
        <end position="57"/>
    </location>
</feature>
<evidence type="ECO:0000313" key="2">
    <source>
        <dbReference type="EMBL" id="VDM55620.1"/>
    </source>
</evidence>
<feature type="region of interest" description="Disordered" evidence="1">
    <location>
        <begin position="44"/>
        <end position="142"/>
    </location>
</feature>
<gene>
    <name evidence="2" type="ORF">ACOC_LOCUS4035</name>
</gene>
<proteinExistence type="predicted"/>